<feature type="DNA-binding region" description="OmpR/PhoB-type" evidence="7">
    <location>
        <begin position="122"/>
        <end position="218"/>
    </location>
</feature>
<dbReference type="Gene3D" id="3.40.50.2300">
    <property type="match status" value="1"/>
</dbReference>
<keyword evidence="4 7" id="KW-0238">DNA-binding</keyword>
<evidence type="ECO:0000256" key="6">
    <source>
        <dbReference type="PROSITE-ProRule" id="PRU00169"/>
    </source>
</evidence>
<dbReference type="GO" id="GO:0006355">
    <property type="term" value="P:regulation of DNA-templated transcription"/>
    <property type="evidence" value="ECO:0007669"/>
    <property type="project" value="InterPro"/>
</dbReference>
<evidence type="ECO:0000256" key="4">
    <source>
        <dbReference type="ARBA" id="ARBA00023125"/>
    </source>
</evidence>
<dbReference type="PANTHER" id="PTHR48111">
    <property type="entry name" value="REGULATOR OF RPOS"/>
    <property type="match status" value="1"/>
</dbReference>
<evidence type="ECO:0000259" key="8">
    <source>
        <dbReference type="PROSITE" id="PS50110"/>
    </source>
</evidence>
<evidence type="ECO:0000256" key="5">
    <source>
        <dbReference type="ARBA" id="ARBA00023163"/>
    </source>
</evidence>
<protein>
    <submittedName>
        <fullName evidence="10">DNA-binding response regulator, OmpR family, contains REC and winged-helix (WHTH) domain</fullName>
    </submittedName>
</protein>
<evidence type="ECO:0000313" key="11">
    <source>
        <dbReference type="Proteomes" id="UP000191153"/>
    </source>
</evidence>
<dbReference type="InterPro" id="IPR011006">
    <property type="entry name" value="CheY-like_superfamily"/>
</dbReference>
<dbReference type="GO" id="GO:0000976">
    <property type="term" value="F:transcription cis-regulatory region binding"/>
    <property type="evidence" value="ECO:0007669"/>
    <property type="project" value="TreeGrafter"/>
</dbReference>
<feature type="modified residue" description="4-aspartylphosphate" evidence="6">
    <location>
        <position position="53"/>
    </location>
</feature>
<sequence>MERKILIIEDEKDLSNIIEDTLREDGFFTKKVFSGENALDEFYEEKPDLVLLDINLPKKNGWEICEEIREISNVPILMMTARDSELDELRGLNIGADDYITKPFSLKILVARIKKLLRMENNNLYKYKNLVFNLKNNQLEIENNSIEISKKEGQILEYFIRNKNLVLTRDILLNEIWGFDIYVEERTVDTLIKRIRKKIGEYSFLIKTVRGVGYTFNENEN</sequence>
<keyword evidence="11" id="KW-1185">Reference proteome</keyword>
<evidence type="ECO:0000313" key="10">
    <source>
        <dbReference type="EMBL" id="SJZ71865.1"/>
    </source>
</evidence>
<keyword evidence="1 6" id="KW-0597">Phosphoprotein</keyword>
<dbReference type="SMART" id="SM00448">
    <property type="entry name" value="REC"/>
    <property type="match status" value="1"/>
</dbReference>
<dbReference type="Pfam" id="PF00486">
    <property type="entry name" value="Trans_reg_C"/>
    <property type="match status" value="1"/>
</dbReference>
<evidence type="ECO:0000259" key="9">
    <source>
        <dbReference type="PROSITE" id="PS51755"/>
    </source>
</evidence>
<dbReference type="EMBL" id="FUWX01000009">
    <property type="protein sequence ID" value="SJZ71865.1"/>
    <property type="molecule type" value="Genomic_DNA"/>
</dbReference>
<feature type="domain" description="Response regulatory" evidence="8">
    <location>
        <begin position="4"/>
        <end position="117"/>
    </location>
</feature>
<dbReference type="InterPro" id="IPR001867">
    <property type="entry name" value="OmpR/PhoB-type_DNA-bd"/>
</dbReference>
<evidence type="ECO:0000256" key="1">
    <source>
        <dbReference type="ARBA" id="ARBA00022553"/>
    </source>
</evidence>
<dbReference type="PROSITE" id="PS50110">
    <property type="entry name" value="RESPONSE_REGULATORY"/>
    <property type="match status" value="1"/>
</dbReference>
<evidence type="ECO:0000256" key="7">
    <source>
        <dbReference type="PROSITE-ProRule" id="PRU01091"/>
    </source>
</evidence>
<dbReference type="AlphaFoldDB" id="A0A1T4MYN3"/>
<keyword evidence="2" id="KW-0902">Two-component regulatory system</keyword>
<keyword evidence="3" id="KW-0805">Transcription regulation</keyword>
<proteinExistence type="predicted"/>
<dbReference type="InterPro" id="IPR001789">
    <property type="entry name" value="Sig_transdc_resp-reg_receiver"/>
</dbReference>
<name>A0A1T4MYN3_9FUSO</name>
<dbReference type="CDD" id="cd00383">
    <property type="entry name" value="trans_reg_C"/>
    <property type="match status" value="1"/>
</dbReference>
<dbReference type="PANTHER" id="PTHR48111:SF40">
    <property type="entry name" value="PHOSPHATE REGULON TRANSCRIPTIONAL REGULATORY PROTEIN PHOB"/>
    <property type="match status" value="1"/>
</dbReference>
<dbReference type="Proteomes" id="UP000191153">
    <property type="component" value="Unassembled WGS sequence"/>
</dbReference>
<dbReference type="Pfam" id="PF00072">
    <property type="entry name" value="Response_reg"/>
    <property type="match status" value="1"/>
</dbReference>
<accession>A0A1T4MYN3</accession>
<dbReference type="SUPFAM" id="SSF52172">
    <property type="entry name" value="CheY-like"/>
    <property type="match status" value="1"/>
</dbReference>
<reference evidence="10 11" key="1">
    <citation type="submission" date="2017-02" db="EMBL/GenBank/DDBJ databases">
        <authorList>
            <person name="Peterson S.W."/>
        </authorList>
    </citation>
    <scope>NUCLEOTIDE SEQUENCE [LARGE SCALE GENOMIC DNA]</scope>
    <source>
        <strain evidence="10 11">ATCC 700028</strain>
    </source>
</reference>
<dbReference type="STRING" id="180163.SAMN02745174_01376"/>
<dbReference type="Gene3D" id="6.10.250.690">
    <property type="match status" value="1"/>
</dbReference>
<dbReference type="GO" id="GO:0000156">
    <property type="term" value="F:phosphorelay response regulator activity"/>
    <property type="evidence" value="ECO:0007669"/>
    <property type="project" value="TreeGrafter"/>
</dbReference>
<keyword evidence="5" id="KW-0804">Transcription</keyword>
<dbReference type="GO" id="GO:0032993">
    <property type="term" value="C:protein-DNA complex"/>
    <property type="evidence" value="ECO:0007669"/>
    <property type="project" value="TreeGrafter"/>
</dbReference>
<organism evidence="10 11">
    <name type="scientific">Cetobacterium ceti</name>
    <dbReference type="NCBI Taxonomy" id="180163"/>
    <lineage>
        <taxon>Bacteria</taxon>
        <taxon>Fusobacteriati</taxon>
        <taxon>Fusobacteriota</taxon>
        <taxon>Fusobacteriia</taxon>
        <taxon>Fusobacteriales</taxon>
        <taxon>Fusobacteriaceae</taxon>
        <taxon>Cetobacterium</taxon>
    </lineage>
</organism>
<dbReference type="FunFam" id="3.40.50.2300:FF:000001">
    <property type="entry name" value="DNA-binding response regulator PhoB"/>
    <property type="match status" value="1"/>
</dbReference>
<dbReference type="GO" id="GO:0005829">
    <property type="term" value="C:cytosol"/>
    <property type="evidence" value="ECO:0007669"/>
    <property type="project" value="TreeGrafter"/>
</dbReference>
<dbReference type="OrthoDB" id="9790454at2"/>
<feature type="domain" description="OmpR/PhoB-type" evidence="9">
    <location>
        <begin position="122"/>
        <end position="218"/>
    </location>
</feature>
<dbReference type="PROSITE" id="PS51755">
    <property type="entry name" value="OMPR_PHOB"/>
    <property type="match status" value="1"/>
</dbReference>
<dbReference type="SMART" id="SM00862">
    <property type="entry name" value="Trans_reg_C"/>
    <property type="match status" value="1"/>
</dbReference>
<gene>
    <name evidence="10" type="ORF">SAMN02745174_01376</name>
</gene>
<dbReference type="CDD" id="cd17574">
    <property type="entry name" value="REC_OmpR"/>
    <property type="match status" value="1"/>
</dbReference>
<dbReference type="InterPro" id="IPR036388">
    <property type="entry name" value="WH-like_DNA-bd_sf"/>
</dbReference>
<dbReference type="Gene3D" id="1.10.10.10">
    <property type="entry name" value="Winged helix-like DNA-binding domain superfamily/Winged helix DNA-binding domain"/>
    <property type="match status" value="1"/>
</dbReference>
<dbReference type="InterPro" id="IPR039420">
    <property type="entry name" value="WalR-like"/>
</dbReference>
<dbReference type="RefSeq" id="WP_078693870.1">
    <property type="nucleotide sequence ID" value="NZ_FUWX01000009.1"/>
</dbReference>
<evidence type="ECO:0000256" key="3">
    <source>
        <dbReference type="ARBA" id="ARBA00023015"/>
    </source>
</evidence>
<evidence type="ECO:0000256" key="2">
    <source>
        <dbReference type="ARBA" id="ARBA00023012"/>
    </source>
</evidence>